<evidence type="ECO:0000256" key="4">
    <source>
        <dbReference type="ARBA" id="ARBA00022989"/>
    </source>
</evidence>
<feature type="transmembrane region" description="Helical" evidence="6">
    <location>
        <begin position="7"/>
        <end position="28"/>
    </location>
</feature>
<dbReference type="InterPro" id="IPR050833">
    <property type="entry name" value="Poly_Biosynth_Transport"/>
</dbReference>
<feature type="transmembrane region" description="Helical" evidence="6">
    <location>
        <begin position="345"/>
        <end position="363"/>
    </location>
</feature>
<evidence type="ECO:0000256" key="6">
    <source>
        <dbReference type="SAM" id="Phobius"/>
    </source>
</evidence>
<dbReference type="Pfam" id="PF13440">
    <property type="entry name" value="Polysacc_synt_3"/>
    <property type="match status" value="1"/>
</dbReference>
<feature type="transmembrane region" description="Helical" evidence="6">
    <location>
        <begin position="369"/>
        <end position="389"/>
    </location>
</feature>
<dbReference type="PANTHER" id="PTHR30250:SF11">
    <property type="entry name" value="O-ANTIGEN TRANSPORTER-RELATED"/>
    <property type="match status" value="1"/>
</dbReference>
<keyword evidence="3 6" id="KW-0812">Transmembrane</keyword>
<feature type="transmembrane region" description="Helical" evidence="6">
    <location>
        <begin position="143"/>
        <end position="163"/>
    </location>
</feature>
<feature type="transmembrane region" description="Helical" evidence="6">
    <location>
        <begin position="423"/>
        <end position="442"/>
    </location>
</feature>
<feature type="transmembrane region" description="Helical" evidence="6">
    <location>
        <begin position="75"/>
        <end position="97"/>
    </location>
</feature>
<evidence type="ECO:0000256" key="2">
    <source>
        <dbReference type="ARBA" id="ARBA00022475"/>
    </source>
</evidence>
<evidence type="ECO:0000313" key="7">
    <source>
        <dbReference type="EMBL" id="KHT62353.1"/>
    </source>
</evidence>
<feature type="transmembrane region" description="Helical" evidence="6">
    <location>
        <begin position="112"/>
        <end position="134"/>
    </location>
</feature>
<keyword evidence="4 6" id="KW-1133">Transmembrane helix</keyword>
<feature type="transmembrane region" description="Helical" evidence="6">
    <location>
        <begin position="315"/>
        <end position="338"/>
    </location>
</feature>
<accession>A0A0B9G0U9</accession>
<dbReference type="PANTHER" id="PTHR30250">
    <property type="entry name" value="PST FAMILY PREDICTED COLANIC ACID TRANSPORTER"/>
    <property type="match status" value="1"/>
</dbReference>
<evidence type="ECO:0000256" key="1">
    <source>
        <dbReference type="ARBA" id="ARBA00004651"/>
    </source>
</evidence>
<sequence length="462" mass="50264">MNVSMTMTVYAVGLISSKLIALGLQPFVTQWLGSEQFGRLDVLITLSCLLTLAMSFGISDAIYRFAHEQQEPMTIFSSAFGLILTIAGGLTIIGQLAVPQIQQILPGMPDEFALRCLLVTLFLNTLCCVPLAILRIRNQATHFVAAQVVFALTQGVGIVLLAPHYGIEGIMAAGLVAQIVQVIVLAKSFPSPKLGNNSLLLKYGWAITLSGVLNFMVLGAERWAIAQTLGLASLAPYAIAIQWAIAASLLLEPFGLWWFPKRFGLLRTQADRQHAATISVLGCQLSSLVAAGIITIGSRFLLIWLPPEFHASANILPLLGIAIMFKHASTLLNIGCYFQKDGKSIMLIGVISASCAVLLLLFILPNFGLYAFIWASIALQLVRAGLFFGWSQHYLRLPYPLYRLGASYALVAMLLFSHFQLSIMYEALCLLLLAIQVSWPWLGKQITKKREPSGLNKGLGSG</sequence>
<dbReference type="Proteomes" id="UP000031278">
    <property type="component" value="Unassembled WGS sequence"/>
</dbReference>
<reference evidence="7 8" key="1">
    <citation type="submission" date="2014-12" db="EMBL/GenBank/DDBJ databases">
        <title>Genome sequencing of Photobacterium gaetbulicola AD005a.</title>
        <authorList>
            <person name="Adrian T.G.S."/>
            <person name="Chan K.G."/>
        </authorList>
    </citation>
    <scope>NUCLEOTIDE SEQUENCE [LARGE SCALE GENOMIC DNA]</scope>
    <source>
        <strain evidence="7 8">AD005a</strain>
    </source>
</reference>
<keyword evidence="5 6" id="KW-0472">Membrane</keyword>
<feature type="transmembrane region" description="Helical" evidence="6">
    <location>
        <begin position="199"/>
        <end position="217"/>
    </location>
</feature>
<comment type="caution">
    <text evidence="7">The sequence shown here is derived from an EMBL/GenBank/DDBJ whole genome shotgun (WGS) entry which is preliminary data.</text>
</comment>
<protein>
    <recommendedName>
        <fullName evidence="9">Polysaccharide biosynthesis family protein</fullName>
    </recommendedName>
</protein>
<feature type="transmembrane region" description="Helical" evidence="6">
    <location>
        <begin position="401"/>
        <end position="417"/>
    </location>
</feature>
<evidence type="ECO:0008006" key="9">
    <source>
        <dbReference type="Google" id="ProtNLM"/>
    </source>
</evidence>
<dbReference type="AlphaFoldDB" id="A0A0B9G0U9"/>
<feature type="transmembrane region" description="Helical" evidence="6">
    <location>
        <begin position="280"/>
        <end position="303"/>
    </location>
</feature>
<dbReference type="EMBL" id="JWLZ01000179">
    <property type="protein sequence ID" value="KHT62353.1"/>
    <property type="molecule type" value="Genomic_DNA"/>
</dbReference>
<feature type="transmembrane region" description="Helical" evidence="6">
    <location>
        <begin position="40"/>
        <end position="63"/>
    </location>
</feature>
<gene>
    <name evidence="7" type="ORF">RJ45_17685</name>
</gene>
<dbReference type="RefSeq" id="WP_039465347.1">
    <property type="nucleotide sequence ID" value="NZ_JWLZ01000179.1"/>
</dbReference>
<evidence type="ECO:0000256" key="5">
    <source>
        <dbReference type="ARBA" id="ARBA00023136"/>
    </source>
</evidence>
<dbReference type="GO" id="GO:0005886">
    <property type="term" value="C:plasma membrane"/>
    <property type="evidence" value="ECO:0007669"/>
    <property type="project" value="UniProtKB-SubCell"/>
</dbReference>
<keyword evidence="2" id="KW-1003">Cell membrane</keyword>
<comment type="subcellular location">
    <subcellularLocation>
        <location evidence="1">Cell membrane</location>
        <topology evidence="1">Multi-pass membrane protein</topology>
    </subcellularLocation>
</comment>
<proteinExistence type="predicted"/>
<feature type="transmembrane region" description="Helical" evidence="6">
    <location>
        <begin position="169"/>
        <end position="187"/>
    </location>
</feature>
<feature type="transmembrane region" description="Helical" evidence="6">
    <location>
        <begin position="237"/>
        <end position="259"/>
    </location>
</feature>
<name>A0A0B9G0U9_9GAMM</name>
<evidence type="ECO:0000313" key="8">
    <source>
        <dbReference type="Proteomes" id="UP000031278"/>
    </source>
</evidence>
<evidence type="ECO:0000256" key="3">
    <source>
        <dbReference type="ARBA" id="ARBA00022692"/>
    </source>
</evidence>
<organism evidence="7 8">
    <name type="scientific">Photobacterium gaetbulicola</name>
    <dbReference type="NCBI Taxonomy" id="1295392"/>
    <lineage>
        <taxon>Bacteria</taxon>
        <taxon>Pseudomonadati</taxon>
        <taxon>Pseudomonadota</taxon>
        <taxon>Gammaproteobacteria</taxon>
        <taxon>Vibrionales</taxon>
        <taxon>Vibrionaceae</taxon>
        <taxon>Photobacterium</taxon>
    </lineage>
</organism>